<evidence type="ECO:0000313" key="2">
    <source>
        <dbReference type="Proteomes" id="UP000184080"/>
    </source>
</evidence>
<organism evidence="1 2">
    <name type="scientific">Clostridium amylolyticum</name>
    <dbReference type="NCBI Taxonomy" id="1121298"/>
    <lineage>
        <taxon>Bacteria</taxon>
        <taxon>Bacillati</taxon>
        <taxon>Bacillota</taxon>
        <taxon>Clostridia</taxon>
        <taxon>Eubacteriales</taxon>
        <taxon>Clostridiaceae</taxon>
        <taxon>Clostridium</taxon>
    </lineage>
</organism>
<reference evidence="1 2" key="1">
    <citation type="submission" date="2016-11" db="EMBL/GenBank/DDBJ databases">
        <authorList>
            <person name="Jaros S."/>
            <person name="Januszkiewicz K."/>
            <person name="Wedrychowicz H."/>
        </authorList>
    </citation>
    <scope>NUCLEOTIDE SEQUENCE [LARGE SCALE GENOMIC DNA]</scope>
    <source>
        <strain evidence="1 2">DSM 21864</strain>
    </source>
</reference>
<sequence length="157" mass="18213">MFKRLFKKEGLEIIPVKTVNEKPKEWDGNGIIFYIKDGKGLLCHKYGNYEDKALFTLTYDNTPLIKFHADEYFCPTCEKLVSAGYGLDMANDNNIREMRQLFNSPFVSLENSFENLKPLLGLLRTGYYELVDVELYPSDGNGQFFRCYDTCKNTLGW</sequence>
<dbReference type="AlphaFoldDB" id="A0A1M6KCD6"/>
<dbReference type="Proteomes" id="UP000184080">
    <property type="component" value="Unassembled WGS sequence"/>
</dbReference>
<accession>A0A1M6KCD6</accession>
<dbReference type="OrthoDB" id="1884491at2"/>
<dbReference type="EMBL" id="FQZO01000006">
    <property type="protein sequence ID" value="SHJ56643.1"/>
    <property type="molecule type" value="Genomic_DNA"/>
</dbReference>
<keyword evidence="2" id="KW-1185">Reference proteome</keyword>
<proteinExistence type="predicted"/>
<protein>
    <submittedName>
        <fullName evidence="1">Uncharacterized protein</fullName>
    </submittedName>
</protein>
<gene>
    <name evidence="1" type="ORF">SAMN05444401_3309</name>
</gene>
<name>A0A1M6KCD6_9CLOT</name>
<dbReference type="RefSeq" id="WP_073009207.1">
    <property type="nucleotide sequence ID" value="NZ_FQZO01000006.1"/>
</dbReference>
<dbReference type="STRING" id="1121298.SAMN05444401_3309"/>
<evidence type="ECO:0000313" key="1">
    <source>
        <dbReference type="EMBL" id="SHJ56643.1"/>
    </source>
</evidence>